<dbReference type="EMBL" id="JARQAI010000001">
    <property type="protein sequence ID" value="MDT2735812.1"/>
    <property type="molecule type" value="Genomic_DNA"/>
</dbReference>
<feature type="compositionally biased region" description="Basic and acidic residues" evidence="1">
    <location>
        <begin position="36"/>
        <end position="45"/>
    </location>
</feature>
<dbReference type="Proteomes" id="UP001269061">
    <property type="component" value="Unassembled WGS sequence"/>
</dbReference>
<dbReference type="Gene3D" id="1.10.1470.10">
    <property type="entry name" value="YjbJ"/>
    <property type="match status" value="1"/>
</dbReference>
<organism evidence="2 4">
    <name type="scientific">Enterococcus pseudoavium</name>
    <dbReference type="NCBI Taxonomy" id="44007"/>
    <lineage>
        <taxon>Bacteria</taxon>
        <taxon>Bacillati</taxon>
        <taxon>Bacillota</taxon>
        <taxon>Bacilli</taxon>
        <taxon>Lactobacillales</taxon>
        <taxon>Enterococcaceae</taxon>
        <taxon>Enterococcus</taxon>
    </lineage>
</organism>
<comment type="caution">
    <text evidence="2">The sequence shown here is derived from an EMBL/GenBank/DDBJ whole genome shotgun (WGS) entry which is preliminary data.</text>
</comment>
<dbReference type="Proteomes" id="UP001180842">
    <property type="component" value="Unassembled WGS sequence"/>
</dbReference>
<protein>
    <submittedName>
        <fullName evidence="2">CsbD family protein</fullName>
    </submittedName>
</protein>
<feature type="region of interest" description="Disordered" evidence="1">
    <location>
        <begin position="1"/>
        <end position="45"/>
    </location>
</feature>
<dbReference type="EMBL" id="JARQAZ010000001">
    <property type="protein sequence ID" value="MDT2769581.1"/>
    <property type="molecule type" value="Genomic_DNA"/>
</dbReference>
<evidence type="ECO:0000313" key="4">
    <source>
        <dbReference type="Proteomes" id="UP001180842"/>
    </source>
</evidence>
<evidence type="ECO:0000313" key="5">
    <source>
        <dbReference type="Proteomes" id="UP001269061"/>
    </source>
</evidence>
<sequence length="62" mass="6758">MANNDELKGKLNEAKGKITDDESTELKGKIQQGLGKAKDKAKETVDEAAGKLNKKLDENNED</sequence>
<dbReference type="RefSeq" id="WP_067624296.1">
    <property type="nucleotide sequence ID" value="NZ_BAAAXL010000001.1"/>
</dbReference>
<evidence type="ECO:0000313" key="2">
    <source>
        <dbReference type="EMBL" id="MDT2735812.1"/>
    </source>
</evidence>
<name>A0AAE4L5B8_9ENTE</name>
<proteinExistence type="predicted"/>
<keyword evidence="5" id="KW-1185">Reference proteome</keyword>
<dbReference type="InterPro" id="IPR036629">
    <property type="entry name" value="YjbJ_sf"/>
</dbReference>
<accession>A0AAE4L5B8</accession>
<gene>
    <name evidence="2" type="ORF">P7H00_01530</name>
    <name evidence="3" type="ORF">P7H46_01865</name>
</gene>
<evidence type="ECO:0000256" key="1">
    <source>
        <dbReference type="SAM" id="MobiDB-lite"/>
    </source>
</evidence>
<reference evidence="2 5" key="1">
    <citation type="submission" date="2023-03" db="EMBL/GenBank/DDBJ databases">
        <authorList>
            <person name="Shen W."/>
            <person name="Cai J."/>
        </authorList>
    </citation>
    <scope>NUCLEOTIDE SEQUENCE</scope>
    <source>
        <strain evidence="2">P69-2</strain>
        <strain evidence="3 5">Y59</strain>
    </source>
</reference>
<dbReference type="SUPFAM" id="SSF69047">
    <property type="entry name" value="Hypothetical protein YjbJ"/>
    <property type="match status" value="1"/>
</dbReference>
<evidence type="ECO:0000313" key="3">
    <source>
        <dbReference type="EMBL" id="MDT2769581.1"/>
    </source>
</evidence>
<dbReference type="AlphaFoldDB" id="A0AAE4L5B8"/>
<feature type="compositionally biased region" description="Basic and acidic residues" evidence="1">
    <location>
        <begin position="1"/>
        <end position="28"/>
    </location>
</feature>